<feature type="transmembrane region" description="Helical" evidence="2">
    <location>
        <begin position="351"/>
        <end position="372"/>
    </location>
</feature>
<name>A0ABW0VD78_9ACTN</name>
<keyword evidence="5" id="KW-1185">Reference proteome</keyword>
<accession>A0ABW0VD78</accession>
<organism evidence="4 5">
    <name type="scientific">Kitasatospora cinereorecta</name>
    <dbReference type="NCBI Taxonomy" id="285560"/>
    <lineage>
        <taxon>Bacteria</taxon>
        <taxon>Bacillati</taxon>
        <taxon>Actinomycetota</taxon>
        <taxon>Actinomycetes</taxon>
        <taxon>Kitasatosporales</taxon>
        <taxon>Streptomycetaceae</taxon>
        <taxon>Kitasatospora</taxon>
    </lineage>
</organism>
<proteinExistence type="predicted"/>
<dbReference type="PANTHER" id="PTHR43833:SF11">
    <property type="entry name" value="VOLTAGE-GATED POTASSIUM CHANNEL KCH"/>
    <property type="match status" value="1"/>
</dbReference>
<dbReference type="Pfam" id="PF02254">
    <property type="entry name" value="TrkA_N"/>
    <property type="match status" value="2"/>
</dbReference>
<comment type="caution">
    <text evidence="4">The sequence shown here is derived from an EMBL/GenBank/DDBJ whole genome shotgun (WGS) entry which is preliminary data.</text>
</comment>
<feature type="transmembrane region" description="Helical" evidence="2">
    <location>
        <begin position="301"/>
        <end position="320"/>
    </location>
</feature>
<keyword evidence="2" id="KW-0472">Membrane</keyword>
<dbReference type="RefSeq" id="WP_346147732.1">
    <property type="nucleotide sequence ID" value="NZ_BAAAUA010000039.1"/>
</dbReference>
<dbReference type="PANTHER" id="PTHR43833">
    <property type="entry name" value="POTASSIUM CHANNEL PROTEIN 2-RELATED-RELATED"/>
    <property type="match status" value="1"/>
</dbReference>
<evidence type="ECO:0000313" key="4">
    <source>
        <dbReference type="EMBL" id="MFC5643845.1"/>
    </source>
</evidence>
<evidence type="ECO:0000313" key="5">
    <source>
        <dbReference type="Proteomes" id="UP001596066"/>
    </source>
</evidence>
<reference evidence="5" key="1">
    <citation type="journal article" date="2019" name="Int. J. Syst. Evol. Microbiol.">
        <title>The Global Catalogue of Microorganisms (GCM) 10K type strain sequencing project: providing services to taxonomists for standard genome sequencing and annotation.</title>
        <authorList>
            <consortium name="The Broad Institute Genomics Platform"/>
            <consortium name="The Broad Institute Genome Sequencing Center for Infectious Disease"/>
            <person name="Wu L."/>
            <person name="Ma J."/>
        </authorList>
    </citation>
    <scope>NUCLEOTIDE SEQUENCE [LARGE SCALE GENOMIC DNA]</scope>
    <source>
        <strain evidence="5">CGMCC 4.1622</strain>
    </source>
</reference>
<feature type="domain" description="RCK N-terminal" evidence="3">
    <location>
        <begin position="392"/>
        <end position="510"/>
    </location>
</feature>
<dbReference type="SUPFAM" id="SSF51735">
    <property type="entry name" value="NAD(P)-binding Rossmann-fold domains"/>
    <property type="match status" value="2"/>
</dbReference>
<evidence type="ECO:0000256" key="2">
    <source>
        <dbReference type="SAM" id="Phobius"/>
    </source>
</evidence>
<gene>
    <name evidence="4" type="ORF">ACFPZF_21080</name>
</gene>
<dbReference type="Proteomes" id="UP001596066">
    <property type="component" value="Unassembled WGS sequence"/>
</dbReference>
<feature type="domain" description="RCK N-terminal" evidence="3">
    <location>
        <begin position="17"/>
        <end position="145"/>
    </location>
</feature>
<dbReference type="EMBL" id="JBHSOC010000037">
    <property type="protein sequence ID" value="MFC5643845.1"/>
    <property type="molecule type" value="Genomic_DNA"/>
</dbReference>
<protein>
    <submittedName>
        <fullName evidence="4">NAD-binding protein</fullName>
    </submittedName>
</protein>
<dbReference type="PROSITE" id="PS51201">
    <property type="entry name" value="RCK_N"/>
    <property type="match status" value="2"/>
</dbReference>
<keyword evidence="2" id="KW-1133">Transmembrane helix</keyword>
<keyword evidence="2" id="KW-0812">Transmembrane</keyword>
<dbReference type="Gene3D" id="3.40.50.720">
    <property type="entry name" value="NAD(P)-binding Rossmann-like Domain"/>
    <property type="match status" value="2"/>
</dbReference>
<sequence length="650" mass="69080">MSDQYSRVFDAAPIDPGPHMVVCGDDGLTHRLALELAARCGEQVTVVVPSLHGGYGPRLASLAADPKVSVRLIEAGRPDDATLLDAGVAQASALALAYGDDQTNIHAALSARRLNPEIRLVIRMFNRQLGRHVEKLLDRAAEARSPGLGGPALEVSTTVLSDVGTAAPELVAAAFDGSTNVIAADGLLLHPADRPAGTPPRLTDLCVLAIRSGGAADDPASEDSAEHLGEGGTQLLPDDRTVDRSRAVRGMIVLEAITENTAQEQTAPGDRTRPGRRRRSLDRLLERLPLDILFTSRVRRILGAMALLVLAMAAVTWRVLGGNGLHAAYLTLLDVFTMGDPAVDAPVGRQVMQLCAGLAGVLFLPVLLAAVLDAMGAFRAASTTLRPPRELSDHVVVVGLGKVGTRVLSELHTRKVKVVCVERDPAARGVALARGLKVPTIIADVTEPGVLEDAGVRRGRAMLALTSNDSTNLEAVLAAREAKPDLRAVMRLFDDGFAATVYRTLRDSYPGALTRSRSVSALSASAFAAAMLGRTVLGVMPVERGVLLFTAVDVRDHPELVGHTVASAFRPGQWRVIARDTTAPADRRYLGYGSSTTSYGSLRLFPSTLDWHLRPGYVLRPEDRVVLATTRAGLRVLLARDQRRGAANGN</sequence>
<dbReference type="InterPro" id="IPR036291">
    <property type="entry name" value="NAD(P)-bd_dom_sf"/>
</dbReference>
<feature type="region of interest" description="Disordered" evidence="1">
    <location>
        <begin position="259"/>
        <end position="278"/>
    </location>
</feature>
<dbReference type="InterPro" id="IPR003148">
    <property type="entry name" value="RCK_N"/>
</dbReference>
<feature type="region of interest" description="Disordered" evidence="1">
    <location>
        <begin position="216"/>
        <end position="240"/>
    </location>
</feature>
<evidence type="ECO:0000259" key="3">
    <source>
        <dbReference type="PROSITE" id="PS51201"/>
    </source>
</evidence>
<evidence type="ECO:0000256" key="1">
    <source>
        <dbReference type="SAM" id="MobiDB-lite"/>
    </source>
</evidence>
<dbReference type="InterPro" id="IPR050721">
    <property type="entry name" value="Trk_Ktr_HKT_K-transport"/>
</dbReference>